<evidence type="ECO:0000313" key="2">
    <source>
        <dbReference type="EMBL" id="EFJ41599.1"/>
    </source>
</evidence>
<evidence type="ECO:0000313" key="3">
    <source>
        <dbReference type="Proteomes" id="UP000001058"/>
    </source>
</evidence>
<proteinExistence type="predicted"/>
<evidence type="ECO:0000256" key="1">
    <source>
        <dbReference type="SAM" id="MobiDB-lite"/>
    </source>
</evidence>
<dbReference type="Proteomes" id="UP000001058">
    <property type="component" value="Unassembled WGS sequence"/>
</dbReference>
<dbReference type="OrthoDB" id="536175at2759"/>
<dbReference type="EMBL" id="GL378393">
    <property type="protein sequence ID" value="EFJ41599.1"/>
    <property type="molecule type" value="Genomic_DNA"/>
</dbReference>
<reference evidence="2 3" key="1">
    <citation type="journal article" date="2010" name="Science">
        <title>Genomic analysis of organismal complexity in the multicellular green alga Volvox carteri.</title>
        <authorList>
            <person name="Prochnik S.E."/>
            <person name="Umen J."/>
            <person name="Nedelcu A.M."/>
            <person name="Hallmann A."/>
            <person name="Miller S.M."/>
            <person name="Nishii I."/>
            <person name="Ferris P."/>
            <person name="Kuo A."/>
            <person name="Mitros T."/>
            <person name="Fritz-Laylin L.K."/>
            <person name="Hellsten U."/>
            <person name="Chapman J."/>
            <person name="Simakov O."/>
            <person name="Rensing S.A."/>
            <person name="Terry A."/>
            <person name="Pangilinan J."/>
            <person name="Kapitonov V."/>
            <person name="Jurka J."/>
            <person name="Salamov A."/>
            <person name="Shapiro H."/>
            <person name="Schmutz J."/>
            <person name="Grimwood J."/>
            <person name="Lindquist E."/>
            <person name="Lucas S."/>
            <person name="Grigoriev I.V."/>
            <person name="Schmitt R."/>
            <person name="Kirk D."/>
            <person name="Rokhsar D.S."/>
        </authorList>
    </citation>
    <scope>NUCLEOTIDE SEQUENCE [LARGE SCALE GENOMIC DNA]</scope>
    <source>
        <strain evidence="3">f. Nagariensis / Eve</strain>
    </source>
</reference>
<dbReference type="GeneID" id="9626841"/>
<protein>
    <submittedName>
        <fullName evidence="2">Extracellular matrix glycoprotein pherophorin-V34</fullName>
    </submittedName>
</protein>
<sequence length="631" mass="67733">MAADGPRLRKGFITFGVAVLIAAASISGVSSNPEEHSLAHRRRRGLQDAFSDIQAIVADDNTIYSDSAYVQRIAGAEATRFPFCKCKTYACECSPYTVSLSSVTKVTNPAATKYCFKAKYNGCPTPVQPCCQALSLNVEKIAFTTTSKCAKRNVSRVDVRGRMWSSWETKSWPQVTTVTPFTEPCQWCATIRGTDVSSPVAFSKSVCEYVTSRMRANITAGFAAVGATVTFNGTTCDNTQTSFSVCGSSSPKEAVMSQVLADSFIYEWLLNIAQQPSGVCPPGTLQTSVTATVTASFGTCFAESCPVCARVTIYPPPEATVGPLNFGTNISCSVAAAQMINVLDSEAVVANALLKDFQLTACGKLYVEVCGNVSNAGSLNNTVRELALKLVNVVIFNRSAVAYNCPAGQYRNYNFSATIAPVNASAETDPKCISGFTQMQCSDRLQPNAPAPRTPPRPPSKPLVPPSPPQPPRPPPAPQGVMTHKCDNGSTNVPYKLNNIEISKGKDVFGNPTIAMCTRISSQACVNSTNSCCGMSLAKVELLVNTACKDNVRKITINGKDLPPSWAFYNIFNGLKFTDLDTLIPRASGATLCWHVKQTTTCNTPSSFCYLGRCQVNQFSPNNKCCPINFI</sequence>
<dbReference type="InParanoid" id="D8UFE6"/>
<keyword evidence="3" id="KW-1185">Reference proteome</keyword>
<accession>D8UFE6</accession>
<feature type="region of interest" description="Disordered" evidence="1">
    <location>
        <begin position="444"/>
        <end position="485"/>
    </location>
</feature>
<organism evidence="3">
    <name type="scientific">Volvox carteri f. nagariensis</name>
    <dbReference type="NCBI Taxonomy" id="3068"/>
    <lineage>
        <taxon>Eukaryota</taxon>
        <taxon>Viridiplantae</taxon>
        <taxon>Chlorophyta</taxon>
        <taxon>core chlorophytes</taxon>
        <taxon>Chlorophyceae</taxon>
        <taxon>CS clade</taxon>
        <taxon>Chlamydomonadales</taxon>
        <taxon>Volvocaceae</taxon>
        <taxon>Volvox</taxon>
    </lineage>
</organism>
<name>D8UFE6_VOLCA</name>
<dbReference type="RefSeq" id="XP_002957390.1">
    <property type="nucleotide sequence ID" value="XM_002957344.1"/>
</dbReference>
<feature type="compositionally biased region" description="Pro residues" evidence="1">
    <location>
        <begin position="449"/>
        <end position="478"/>
    </location>
</feature>
<gene>
    <name evidence="2" type="primary">phV34</name>
    <name evidence="2" type="ORF">VOLCADRAFT_107649</name>
</gene>
<dbReference type="KEGG" id="vcn:VOLCADRAFT_107649"/>
<dbReference type="AlphaFoldDB" id="D8UFE6"/>
<dbReference type="eggNOG" id="ENOG502SZST">
    <property type="taxonomic scope" value="Eukaryota"/>
</dbReference>